<dbReference type="SMART" id="SM00267">
    <property type="entry name" value="GGDEF"/>
    <property type="match status" value="1"/>
</dbReference>
<organism evidence="4 5">
    <name type="scientific">Marinobacter manganoxydans MnI7-9</name>
    <dbReference type="NCBI Taxonomy" id="1094979"/>
    <lineage>
        <taxon>Bacteria</taxon>
        <taxon>Pseudomonadati</taxon>
        <taxon>Pseudomonadota</taxon>
        <taxon>Gammaproteobacteria</taxon>
        <taxon>Pseudomonadales</taxon>
        <taxon>Marinobacteraceae</taxon>
        <taxon>Marinobacter</taxon>
    </lineage>
</organism>
<evidence type="ECO:0000313" key="4">
    <source>
        <dbReference type="EMBL" id="EHJ04377.1"/>
    </source>
</evidence>
<feature type="domain" description="EAL" evidence="2">
    <location>
        <begin position="516"/>
        <end position="768"/>
    </location>
</feature>
<dbReference type="CDD" id="cd01948">
    <property type="entry name" value="EAL"/>
    <property type="match status" value="1"/>
</dbReference>
<dbReference type="Pfam" id="PF00563">
    <property type="entry name" value="EAL"/>
    <property type="match status" value="1"/>
</dbReference>
<dbReference type="Gene3D" id="3.30.70.270">
    <property type="match status" value="1"/>
</dbReference>
<dbReference type="CDD" id="cd01949">
    <property type="entry name" value="GGDEF"/>
    <property type="match status" value="1"/>
</dbReference>
<dbReference type="Proteomes" id="UP000003208">
    <property type="component" value="Unassembled WGS sequence"/>
</dbReference>
<dbReference type="InterPro" id="IPR043128">
    <property type="entry name" value="Rev_trsase/Diguanyl_cyclase"/>
</dbReference>
<dbReference type="EMBL" id="AGTR01000044">
    <property type="protein sequence ID" value="EHJ04377.1"/>
    <property type="molecule type" value="Genomic_DNA"/>
</dbReference>
<dbReference type="PATRIC" id="fig|1094979.3.peg.2354"/>
<accession>G6YU88</accession>
<dbReference type="NCBIfam" id="TIGR00254">
    <property type="entry name" value="GGDEF"/>
    <property type="match status" value="1"/>
</dbReference>
<proteinExistence type="predicted"/>
<dbReference type="InterPro" id="IPR052155">
    <property type="entry name" value="Biofilm_reg_signaling"/>
</dbReference>
<evidence type="ECO:0000259" key="2">
    <source>
        <dbReference type="PROSITE" id="PS50883"/>
    </source>
</evidence>
<reference evidence="4 5" key="1">
    <citation type="journal article" date="2012" name="J. Bacteriol.">
        <title>Genome sequence of deep-sea manganese-oxidizing bacterium Marinobacter manganoxydans MnI7-9.</title>
        <authorList>
            <person name="Wang H."/>
            <person name="Li H."/>
            <person name="Shao Z."/>
            <person name="Liao S."/>
            <person name="Johnstone L."/>
            <person name="Rensing C."/>
            <person name="Wang G."/>
        </authorList>
    </citation>
    <scope>NUCLEOTIDE SEQUENCE [LARGE SCALE GENOMIC DNA]</scope>
    <source>
        <strain evidence="4 5">MnI7-9</strain>
    </source>
</reference>
<dbReference type="SMART" id="SM00052">
    <property type="entry name" value="EAL"/>
    <property type="match status" value="1"/>
</dbReference>
<name>G6YU88_9GAMM</name>
<evidence type="ECO:0000259" key="3">
    <source>
        <dbReference type="PROSITE" id="PS50887"/>
    </source>
</evidence>
<evidence type="ECO:0000256" key="1">
    <source>
        <dbReference type="SAM" id="Phobius"/>
    </source>
</evidence>
<dbReference type="InterPro" id="IPR029787">
    <property type="entry name" value="Nucleotide_cyclase"/>
</dbReference>
<protein>
    <submittedName>
        <fullName evidence="4">Diguanylate cyclase/phosphodiesterase</fullName>
    </submittedName>
</protein>
<dbReference type="PROSITE" id="PS50887">
    <property type="entry name" value="GGDEF"/>
    <property type="match status" value="1"/>
</dbReference>
<dbReference type="RefSeq" id="WP_008173576.1">
    <property type="nucleotide sequence ID" value="NZ_AGTR01000044.1"/>
</dbReference>
<dbReference type="PROSITE" id="PS50883">
    <property type="entry name" value="EAL"/>
    <property type="match status" value="1"/>
</dbReference>
<dbReference type="AlphaFoldDB" id="G6YU88"/>
<evidence type="ECO:0000313" key="5">
    <source>
        <dbReference type="Proteomes" id="UP000003208"/>
    </source>
</evidence>
<keyword evidence="5" id="KW-1185">Reference proteome</keyword>
<feature type="transmembrane region" description="Helical" evidence="1">
    <location>
        <begin position="288"/>
        <end position="306"/>
    </location>
</feature>
<dbReference type="InterPro" id="IPR000160">
    <property type="entry name" value="GGDEF_dom"/>
</dbReference>
<feature type="domain" description="GGDEF" evidence="3">
    <location>
        <begin position="374"/>
        <end position="507"/>
    </location>
</feature>
<gene>
    <name evidence="4" type="ORF">KYE_12151</name>
</gene>
<keyword evidence="1" id="KW-1133">Transmembrane helix</keyword>
<dbReference type="InterPro" id="IPR035919">
    <property type="entry name" value="EAL_sf"/>
</dbReference>
<keyword evidence="1" id="KW-0472">Membrane</keyword>
<dbReference type="Gene3D" id="3.20.20.450">
    <property type="entry name" value="EAL domain"/>
    <property type="match status" value="1"/>
</dbReference>
<dbReference type="SUPFAM" id="SSF55073">
    <property type="entry name" value="Nucleotide cyclase"/>
    <property type="match status" value="1"/>
</dbReference>
<dbReference type="InterPro" id="IPR001633">
    <property type="entry name" value="EAL_dom"/>
</dbReference>
<dbReference type="PANTHER" id="PTHR44757">
    <property type="entry name" value="DIGUANYLATE CYCLASE DGCP"/>
    <property type="match status" value="1"/>
</dbReference>
<dbReference type="Pfam" id="PF00990">
    <property type="entry name" value="GGDEF"/>
    <property type="match status" value="1"/>
</dbReference>
<dbReference type="PANTHER" id="PTHR44757:SF2">
    <property type="entry name" value="BIOFILM ARCHITECTURE MAINTENANCE PROTEIN MBAA"/>
    <property type="match status" value="1"/>
</dbReference>
<sequence length="774" mass="85676">MSLKSHTSLSNVQLTMLVLAFIVVLFLWALFIWQNSTKRTEALDSQISENRNLALIVSESLKQMTVRGKVMGRLLHGNLVSKSEDESGFLTLLAEDPVFNRFSIYDASGDLLYASHTESARSNLQSWLTEAETHFAHSGLAPLLPNRLDDPAYTPGDPAWRLPFLVPLSDSGSSQPNLLVLIELDIGYLASLMQNVELGSGFIQILDSAGNEWMRASESGIVIGGPALPKMSRPQEGRVITSDAVINLPEGRYQYVSVSRPINGFTIAVAQPLEEVLAPLALGQAKQLAANTLMTALVVGIVIWLIHGLKKQQQVLEALRTSEQSNRKLIERLETENARSNRAATIDHLSGLLNRRQFLDEAKTSVLEQRRARRLSSMLFIDLDRFKSINDSLGHHVGDMLLQAVAGRIQRMLAPGDIAARFGGDEFVVLLLGDRTEAGIEQWASALTDHLSAPYMLEGTELNTSSSIGIAISPRDGQSVDQLTRCADAAMYSAKKAGRGQYRFFDQSLNVTDVEEFHLEQAFTESLRNRDFLLHYQPQVCLDSMEVIGYEALVRWQHPSFGLLYPDKFIPLSEKTGFVVKLGMEVLRLACVQISEWQQMLGVSKPIAVNVSPIQLSQPDFCANVLTMLSDMGLNPDLLELEITETAMLESRAVETLHRLKQAGIRLSLDDFGTGYAGFAHLEAVPVDKLKIDRSLINRISNSHDDSPIVSSTIILARRMAIQVVAEGVETHDQLVHLKVAGCHIAQGYFLGRPMPAEKILDFERAFTEKENVV</sequence>
<keyword evidence="1" id="KW-0812">Transmembrane</keyword>
<feature type="transmembrane region" description="Helical" evidence="1">
    <location>
        <begin position="12"/>
        <end position="33"/>
    </location>
</feature>
<dbReference type="SUPFAM" id="SSF141868">
    <property type="entry name" value="EAL domain-like"/>
    <property type="match status" value="1"/>
</dbReference>